<proteinExistence type="predicted"/>
<dbReference type="AlphaFoldDB" id="A0AAD4GDE1"/>
<sequence>MSGLYVTPTEALLQVAKQHPLKSAVNCGENQWSYAALWARVRQIADRILDLCDAGNSIGLHMG</sequence>
<evidence type="ECO:0000313" key="2">
    <source>
        <dbReference type="Proteomes" id="UP001194468"/>
    </source>
</evidence>
<gene>
    <name evidence="1" type="ORF">L210DRAFT_3405650</name>
</gene>
<dbReference type="Gene3D" id="3.40.50.980">
    <property type="match status" value="1"/>
</dbReference>
<dbReference type="EMBL" id="WHUW01000018">
    <property type="protein sequence ID" value="KAF8437637.1"/>
    <property type="molecule type" value="Genomic_DNA"/>
</dbReference>
<accession>A0AAD4GDE1</accession>
<reference evidence="1" key="1">
    <citation type="submission" date="2019-10" db="EMBL/GenBank/DDBJ databases">
        <authorList>
            <consortium name="DOE Joint Genome Institute"/>
            <person name="Kuo A."/>
            <person name="Miyauchi S."/>
            <person name="Kiss E."/>
            <person name="Drula E."/>
            <person name="Kohler A."/>
            <person name="Sanchez-Garcia M."/>
            <person name="Andreopoulos B."/>
            <person name="Barry K.W."/>
            <person name="Bonito G."/>
            <person name="Buee M."/>
            <person name="Carver A."/>
            <person name="Chen C."/>
            <person name="Cichocki N."/>
            <person name="Clum A."/>
            <person name="Culley D."/>
            <person name="Crous P.W."/>
            <person name="Fauchery L."/>
            <person name="Girlanda M."/>
            <person name="Hayes R."/>
            <person name="Keri Z."/>
            <person name="LaButti K."/>
            <person name="Lipzen A."/>
            <person name="Lombard V."/>
            <person name="Magnuson J."/>
            <person name="Maillard F."/>
            <person name="Morin E."/>
            <person name="Murat C."/>
            <person name="Nolan M."/>
            <person name="Ohm R."/>
            <person name="Pangilinan J."/>
            <person name="Pereira M."/>
            <person name="Perotto S."/>
            <person name="Peter M."/>
            <person name="Riley R."/>
            <person name="Sitrit Y."/>
            <person name="Stielow B."/>
            <person name="Szollosi G."/>
            <person name="Zifcakova L."/>
            <person name="Stursova M."/>
            <person name="Spatafora J.W."/>
            <person name="Tedersoo L."/>
            <person name="Vaario L.-M."/>
            <person name="Yamada A."/>
            <person name="Yan M."/>
            <person name="Wang P."/>
            <person name="Xu J."/>
            <person name="Bruns T."/>
            <person name="Baldrian P."/>
            <person name="Vilgalys R."/>
            <person name="Henrissat B."/>
            <person name="Grigoriev I.V."/>
            <person name="Hibbett D."/>
            <person name="Nagy L.G."/>
            <person name="Martin F.M."/>
        </authorList>
    </citation>
    <scope>NUCLEOTIDE SEQUENCE</scope>
    <source>
        <strain evidence="1">BED1</strain>
    </source>
</reference>
<reference evidence="1" key="2">
    <citation type="journal article" date="2020" name="Nat. Commun.">
        <title>Large-scale genome sequencing of mycorrhizal fungi provides insights into the early evolution of symbiotic traits.</title>
        <authorList>
            <person name="Miyauchi S."/>
            <person name="Kiss E."/>
            <person name="Kuo A."/>
            <person name="Drula E."/>
            <person name="Kohler A."/>
            <person name="Sanchez-Garcia M."/>
            <person name="Morin E."/>
            <person name="Andreopoulos B."/>
            <person name="Barry K.W."/>
            <person name="Bonito G."/>
            <person name="Buee M."/>
            <person name="Carver A."/>
            <person name="Chen C."/>
            <person name="Cichocki N."/>
            <person name="Clum A."/>
            <person name="Culley D."/>
            <person name="Crous P.W."/>
            <person name="Fauchery L."/>
            <person name="Girlanda M."/>
            <person name="Hayes R.D."/>
            <person name="Keri Z."/>
            <person name="LaButti K."/>
            <person name="Lipzen A."/>
            <person name="Lombard V."/>
            <person name="Magnuson J."/>
            <person name="Maillard F."/>
            <person name="Murat C."/>
            <person name="Nolan M."/>
            <person name="Ohm R.A."/>
            <person name="Pangilinan J."/>
            <person name="Pereira M.F."/>
            <person name="Perotto S."/>
            <person name="Peter M."/>
            <person name="Pfister S."/>
            <person name="Riley R."/>
            <person name="Sitrit Y."/>
            <person name="Stielow J.B."/>
            <person name="Szollosi G."/>
            <person name="Zifcakova L."/>
            <person name="Stursova M."/>
            <person name="Spatafora J.W."/>
            <person name="Tedersoo L."/>
            <person name="Vaario L.M."/>
            <person name="Yamada A."/>
            <person name="Yan M."/>
            <person name="Wang P."/>
            <person name="Xu J."/>
            <person name="Bruns T."/>
            <person name="Baldrian P."/>
            <person name="Vilgalys R."/>
            <person name="Dunand C."/>
            <person name="Henrissat B."/>
            <person name="Grigoriev I.V."/>
            <person name="Hibbett D."/>
            <person name="Nagy L.G."/>
            <person name="Martin F.M."/>
        </authorList>
    </citation>
    <scope>NUCLEOTIDE SEQUENCE</scope>
    <source>
        <strain evidence="1">BED1</strain>
    </source>
</reference>
<protein>
    <submittedName>
        <fullName evidence="1">Uncharacterized protein</fullName>
    </submittedName>
</protein>
<evidence type="ECO:0000313" key="1">
    <source>
        <dbReference type="EMBL" id="KAF8437637.1"/>
    </source>
</evidence>
<organism evidence="1 2">
    <name type="scientific">Boletus edulis BED1</name>
    <dbReference type="NCBI Taxonomy" id="1328754"/>
    <lineage>
        <taxon>Eukaryota</taxon>
        <taxon>Fungi</taxon>
        <taxon>Dikarya</taxon>
        <taxon>Basidiomycota</taxon>
        <taxon>Agaricomycotina</taxon>
        <taxon>Agaricomycetes</taxon>
        <taxon>Agaricomycetidae</taxon>
        <taxon>Boletales</taxon>
        <taxon>Boletineae</taxon>
        <taxon>Boletaceae</taxon>
        <taxon>Boletoideae</taxon>
        <taxon>Boletus</taxon>
    </lineage>
</organism>
<keyword evidence="2" id="KW-1185">Reference proteome</keyword>
<dbReference type="SUPFAM" id="SSF56801">
    <property type="entry name" value="Acetyl-CoA synthetase-like"/>
    <property type="match status" value="1"/>
</dbReference>
<dbReference type="Proteomes" id="UP001194468">
    <property type="component" value="Unassembled WGS sequence"/>
</dbReference>
<name>A0AAD4GDE1_BOLED</name>
<comment type="caution">
    <text evidence="1">The sequence shown here is derived from an EMBL/GenBank/DDBJ whole genome shotgun (WGS) entry which is preliminary data.</text>
</comment>